<evidence type="ECO:0000256" key="1">
    <source>
        <dbReference type="ARBA" id="ARBA00001974"/>
    </source>
</evidence>
<evidence type="ECO:0000256" key="8">
    <source>
        <dbReference type="SAM" id="Phobius"/>
    </source>
</evidence>
<comment type="caution">
    <text evidence="9">The sequence shown here is derived from an EMBL/GenBank/DDBJ whole genome shotgun (WGS) entry which is preliminary data.</text>
</comment>
<keyword evidence="5" id="KW-0521">NADP</keyword>
<name>A0A7X1KNN6_9SPHN</name>
<evidence type="ECO:0000256" key="5">
    <source>
        <dbReference type="ARBA" id="ARBA00022857"/>
    </source>
</evidence>
<evidence type="ECO:0000256" key="6">
    <source>
        <dbReference type="ARBA" id="ARBA00023002"/>
    </source>
</evidence>
<evidence type="ECO:0000256" key="2">
    <source>
        <dbReference type="ARBA" id="ARBA00010139"/>
    </source>
</evidence>
<keyword evidence="7" id="KW-0503">Monooxygenase</keyword>
<keyword evidence="10" id="KW-1185">Reference proteome</keyword>
<dbReference type="GO" id="GO:0050661">
    <property type="term" value="F:NADP binding"/>
    <property type="evidence" value="ECO:0007669"/>
    <property type="project" value="InterPro"/>
</dbReference>
<protein>
    <submittedName>
        <fullName evidence="9">NAD(P)/FAD-dependent oxidoreductase</fullName>
    </submittedName>
</protein>
<reference evidence="9 10" key="1">
    <citation type="submission" date="2020-08" db="EMBL/GenBank/DDBJ databases">
        <title>The genome sequence of type strain Novosphingobium piscinae KCTC 42194.</title>
        <authorList>
            <person name="Liu Y."/>
        </authorList>
    </citation>
    <scope>NUCLEOTIDE SEQUENCE [LARGE SCALE GENOMIC DNA]</scope>
    <source>
        <strain evidence="9 10">KCTC 42194</strain>
    </source>
</reference>
<organism evidence="9 10">
    <name type="scientific">Novosphingobium piscinae</name>
    <dbReference type="NCBI Taxonomy" id="1507448"/>
    <lineage>
        <taxon>Bacteria</taxon>
        <taxon>Pseudomonadati</taxon>
        <taxon>Pseudomonadota</taxon>
        <taxon>Alphaproteobacteria</taxon>
        <taxon>Sphingomonadales</taxon>
        <taxon>Sphingomonadaceae</taxon>
        <taxon>Novosphingobium</taxon>
    </lineage>
</organism>
<dbReference type="RefSeq" id="WP_185677752.1">
    <property type="nucleotide sequence ID" value="NZ_JACLAX010000001.1"/>
</dbReference>
<dbReference type="GO" id="GO:0050660">
    <property type="term" value="F:flavin adenine dinucleotide binding"/>
    <property type="evidence" value="ECO:0007669"/>
    <property type="project" value="InterPro"/>
</dbReference>
<comment type="similarity">
    <text evidence="2">Belongs to the FAD-binding monooxygenase family.</text>
</comment>
<proteinExistence type="inferred from homology"/>
<dbReference type="AlphaFoldDB" id="A0A7X1KNN6"/>
<keyword evidence="4" id="KW-0274">FAD</keyword>
<evidence type="ECO:0000256" key="3">
    <source>
        <dbReference type="ARBA" id="ARBA00022630"/>
    </source>
</evidence>
<dbReference type="Pfam" id="PF00743">
    <property type="entry name" value="FMO-like"/>
    <property type="match status" value="1"/>
</dbReference>
<keyword evidence="8" id="KW-0472">Membrane</keyword>
<keyword evidence="6" id="KW-0560">Oxidoreductase</keyword>
<dbReference type="PANTHER" id="PTHR43872">
    <property type="entry name" value="MONOOXYGENASE, PUTATIVE (AFU_ORTHOLOGUE AFUA_8G02570)-RELATED"/>
    <property type="match status" value="1"/>
</dbReference>
<dbReference type="Proteomes" id="UP000551327">
    <property type="component" value="Unassembled WGS sequence"/>
</dbReference>
<keyword evidence="3" id="KW-0285">Flavoprotein</keyword>
<dbReference type="GO" id="GO:0004499">
    <property type="term" value="F:N,N-dimethylaniline monooxygenase activity"/>
    <property type="evidence" value="ECO:0007669"/>
    <property type="project" value="InterPro"/>
</dbReference>
<dbReference type="EMBL" id="JACLAX010000001">
    <property type="protein sequence ID" value="MBC2667889.1"/>
    <property type="molecule type" value="Genomic_DNA"/>
</dbReference>
<dbReference type="Pfam" id="PF13450">
    <property type="entry name" value="NAD_binding_8"/>
    <property type="match status" value="1"/>
</dbReference>
<sequence length="499" mass="56256">MKNEQDLESKVYDVIIIGAGISGIGCAAYLRRKQPKKTWCILEGRDDLGGTWDLFRYPGIRSDSDLYTFSYDFKPWNSDKAIAGAREIKDYIAETADEYGIRQQIRFGRKVFACQWRSATGLWTVTATRTDTGEEETWQGRWIFSATGYYDYDQGYRPDFPEEETFSGPIIHPQHWPEDLDYEGKRIAVIGSGATAVTLVPALAATAAHVVQVQRTPSYVMPLPERDGLLTLARLLPSRNLTHRLMRTKNIVQRHLFWVLCQRYPKLMRKLIRRMNAANLPKDFAIDEHFNPPYDPWQQRLCAVPDGDLYKSLSSGKASIVTGHIKRFVENGIEMQSGEIVPADIIVTATGLNIKMAGGIAYAVDERKIVWSEHAIYRGMLLDGIPNFALCIGYTTNSWTLKVSLLCEYFCQLLGEMDRLGKAVCVPERPSGGMELKPLLDFGAGYVQRSIDSLPRQGNGYPWMMTFSYGGDVKMMKRSSVVRPEMKLADAPQGSATPN</sequence>
<evidence type="ECO:0000256" key="7">
    <source>
        <dbReference type="ARBA" id="ARBA00023033"/>
    </source>
</evidence>
<accession>A0A7X1KNN6</accession>
<dbReference type="PROSITE" id="PS51257">
    <property type="entry name" value="PROKAR_LIPOPROTEIN"/>
    <property type="match status" value="1"/>
</dbReference>
<evidence type="ECO:0000313" key="9">
    <source>
        <dbReference type="EMBL" id="MBC2667889.1"/>
    </source>
</evidence>
<dbReference type="SUPFAM" id="SSF51905">
    <property type="entry name" value="FAD/NAD(P)-binding domain"/>
    <property type="match status" value="2"/>
</dbReference>
<gene>
    <name evidence="9" type="ORF">H7F53_01865</name>
</gene>
<comment type="cofactor">
    <cofactor evidence="1">
        <name>FAD</name>
        <dbReference type="ChEBI" id="CHEBI:57692"/>
    </cofactor>
</comment>
<dbReference type="PANTHER" id="PTHR43872:SF1">
    <property type="entry name" value="MONOOXYGENASE, PUTATIVE (AFU_ORTHOLOGUE AFUA_8G02570)-RELATED"/>
    <property type="match status" value="1"/>
</dbReference>
<feature type="transmembrane region" description="Helical" evidence="8">
    <location>
        <begin position="12"/>
        <end position="30"/>
    </location>
</feature>
<dbReference type="FunFam" id="3.50.50.60:FF:000228">
    <property type="entry name" value="FAD-containing monooxygenase EthA"/>
    <property type="match status" value="1"/>
</dbReference>
<evidence type="ECO:0000256" key="4">
    <source>
        <dbReference type="ARBA" id="ARBA00022827"/>
    </source>
</evidence>
<dbReference type="InterPro" id="IPR020946">
    <property type="entry name" value="Flavin_mOase-like"/>
</dbReference>
<dbReference type="Gene3D" id="3.50.50.60">
    <property type="entry name" value="FAD/NAD(P)-binding domain"/>
    <property type="match status" value="1"/>
</dbReference>
<dbReference type="InterPro" id="IPR036188">
    <property type="entry name" value="FAD/NAD-bd_sf"/>
</dbReference>
<dbReference type="InterPro" id="IPR051820">
    <property type="entry name" value="FAD-binding_MO"/>
</dbReference>
<evidence type="ECO:0000313" key="10">
    <source>
        <dbReference type="Proteomes" id="UP000551327"/>
    </source>
</evidence>
<keyword evidence="8" id="KW-1133">Transmembrane helix</keyword>
<dbReference type="PRINTS" id="PR00469">
    <property type="entry name" value="PNDRDTASEII"/>
</dbReference>
<keyword evidence="8" id="KW-0812">Transmembrane</keyword>